<gene>
    <name evidence="2" type="ORF">DSTB1V02_LOCUS12850</name>
</gene>
<organism evidence="2">
    <name type="scientific">Darwinula stevensoni</name>
    <dbReference type="NCBI Taxonomy" id="69355"/>
    <lineage>
        <taxon>Eukaryota</taxon>
        <taxon>Metazoa</taxon>
        <taxon>Ecdysozoa</taxon>
        <taxon>Arthropoda</taxon>
        <taxon>Crustacea</taxon>
        <taxon>Oligostraca</taxon>
        <taxon>Ostracoda</taxon>
        <taxon>Podocopa</taxon>
        <taxon>Podocopida</taxon>
        <taxon>Darwinulocopina</taxon>
        <taxon>Darwinuloidea</taxon>
        <taxon>Darwinulidae</taxon>
        <taxon>Darwinula</taxon>
    </lineage>
</organism>
<protein>
    <submittedName>
        <fullName evidence="2">Uncharacterized protein</fullName>
    </submittedName>
</protein>
<accession>A0A7R9AG26</accession>
<feature type="region of interest" description="Disordered" evidence="1">
    <location>
        <begin position="63"/>
        <end position="84"/>
    </location>
</feature>
<dbReference type="EMBL" id="LR904803">
    <property type="protein sequence ID" value="CAD7253100.1"/>
    <property type="molecule type" value="Genomic_DNA"/>
</dbReference>
<evidence type="ECO:0000256" key="1">
    <source>
        <dbReference type="SAM" id="MobiDB-lite"/>
    </source>
</evidence>
<proteinExistence type="predicted"/>
<dbReference type="EMBL" id="CAJPEV010005286">
    <property type="protein sequence ID" value="CAG0902973.1"/>
    <property type="molecule type" value="Genomic_DNA"/>
</dbReference>
<dbReference type="AlphaFoldDB" id="A0A7R9AG26"/>
<evidence type="ECO:0000313" key="3">
    <source>
        <dbReference type="Proteomes" id="UP000677054"/>
    </source>
</evidence>
<dbReference type="Proteomes" id="UP000677054">
    <property type="component" value="Unassembled WGS sequence"/>
</dbReference>
<reference evidence="2" key="1">
    <citation type="submission" date="2020-11" db="EMBL/GenBank/DDBJ databases">
        <authorList>
            <person name="Tran Van P."/>
        </authorList>
    </citation>
    <scope>NUCLEOTIDE SEQUENCE</scope>
</reference>
<feature type="non-terminal residue" evidence="2">
    <location>
        <position position="1"/>
    </location>
</feature>
<name>A0A7R9AG26_9CRUS</name>
<sequence length="84" mass="8842">MNVSPMGPLDTSTPRPGSGRRVSTRKSVFSNTCMVAREGPLNSTGIGSSIKPCARPCFDVTITTLPSDDSKPESLPSSSEKAKE</sequence>
<feature type="compositionally biased region" description="Low complexity" evidence="1">
    <location>
        <begin position="73"/>
        <end position="84"/>
    </location>
</feature>
<keyword evidence="3" id="KW-1185">Reference proteome</keyword>
<evidence type="ECO:0000313" key="2">
    <source>
        <dbReference type="EMBL" id="CAD7253100.1"/>
    </source>
</evidence>
<feature type="region of interest" description="Disordered" evidence="1">
    <location>
        <begin position="1"/>
        <end position="27"/>
    </location>
</feature>